<evidence type="ECO:0000259" key="12">
    <source>
        <dbReference type="Pfam" id="PF00593"/>
    </source>
</evidence>
<keyword evidence="2 8" id="KW-0813">Transport</keyword>
<evidence type="ECO:0000256" key="1">
    <source>
        <dbReference type="ARBA" id="ARBA00004571"/>
    </source>
</evidence>
<gene>
    <name evidence="14" type="ORF">GRI68_02120</name>
</gene>
<evidence type="ECO:0000256" key="6">
    <source>
        <dbReference type="ARBA" id="ARBA00023136"/>
    </source>
</evidence>
<reference evidence="14 15" key="1">
    <citation type="submission" date="2019-12" db="EMBL/GenBank/DDBJ databases">
        <title>Genomic-based taxomic classification of the family Erythrobacteraceae.</title>
        <authorList>
            <person name="Xu L."/>
        </authorList>
    </citation>
    <scope>NUCLEOTIDE SEQUENCE [LARGE SCALE GENOMIC DNA]</scope>
    <source>
        <strain evidence="14 15">LMG 29519</strain>
    </source>
</reference>
<dbReference type="EMBL" id="WTYR01000001">
    <property type="protein sequence ID" value="MXP08973.1"/>
    <property type="molecule type" value="Genomic_DNA"/>
</dbReference>
<evidence type="ECO:0000256" key="10">
    <source>
        <dbReference type="SAM" id="MobiDB-lite"/>
    </source>
</evidence>
<keyword evidence="7 8" id="KW-0998">Cell outer membrane</keyword>
<accession>A0A6I4U218</accession>
<keyword evidence="11" id="KW-0732">Signal</keyword>
<feature type="compositionally biased region" description="Acidic residues" evidence="10">
    <location>
        <begin position="48"/>
        <end position="60"/>
    </location>
</feature>
<evidence type="ECO:0000256" key="11">
    <source>
        <dbReference type="SAM" id="SignalP"/>
    </source>
</evidence>
<dbReference type="InterPro" id="IPR000531">
    <property type="entry name" value="Beta-barrel_TonB"/>
</dbReference>
<evidence type="ECO:0000256" key="8">
    <source>
        <dbReference type="PROSITE-ProRule" id="PRU01360"/>
    </source>
</evidence>
<evidence type="ECO:0000313" key="14">
    <source>
        <dbReference type="EMBL" id="MXP08973.1"/>
    </source>
</evidence>
<keyword evidence="15" id="KW-1185">Reference proteome</keyword>
<keyword evidence="5 9" id="KW-0798">TonB box</keyword>
<evidence type="ECO:0000313" key="15">
    <source>
        <dbReference type="Proteomes" id="UP000429229"/>
    </source>
</evidence>
<dbReference type="Gene3D" id="2.40.170.20">
    <property type="entry name" value="TonB-dependent receptor, beta-barrel domain"/>
    <property type="match status" value="1"/>
</dbReference>
<keyword evidence="14" id="KW-0675">Receptor</keyword>
<dbReference type="Pfam" id="PF00593">
    <property type="entry name" value="TonB_dep_Rec_b-barrel"/>
    <property type="match status" value="1"/>
</dbReference>
<evidence type="ECO:0000259" key="13">
    <source>
        <dbReference type="Pfam" id="PF07715"/>
    </source>
</evidence>
<dbReference type="InterPro" id="IPR012910">
    <property type="entry name" value="Plug_dom"/>
</dbReference>
<dbReference type="Gene3D" id="2.170.130.10">
    <property type="entry name" value="TonB-dependent receptor, plug domain"/>
    <property type="match status" value="1"/>
</dbReference>
<feature type="region of interest" description="Disordered" evidence="10">
    <location>
        <begin position="41"/>
        <end position="60"/>
    </location>
</feature>
<feature type="domain" description="TonB-dependent receptor-like beta-barrel" evidence="12">
    <location>
        <begin position="446"/>
        <end position="973"/>
    </location>
</feature>
<dbReference type="SUPFAM" id="SSF56935">
    <property type="entry name" value="Porins"/>
    <property type="match status" value="1"/>
</dbReference>
<comment type="caution">
    <text evidence="14">The sequence shown here is derived from an EMBL/GenBank/DDBJ whole genome shotgun (WGS) entry which is preliminary data.</text>
</comment>
<name>A0A6I4U218_9SPHN</name>
<evidence type="ECO:0000256" key="5">
    <source>
        <dbReference type="ARBA" id="ARBA00023077"/>
    </source>
</evidence>
<evidence type="ECO:0000256" key="7">
    <source>
        <dbReference type="ARBA" id="ARBA00023237"/>
    </source>
</evidence>
<evidence type="ECO:0000256" key="4">
    <source>
        <dbReference type="ARBA" id="ARBA00022692"/>
    </source>
</evidence>
<dbReference type="AlphaFoldDB" id="A0A6I4U218"/>
<dbReference type="PANTHER" id="PTHR47234">
    <property type="match status" value="1"/>
</dbReference>
<dbReference type="PROSITE" id="PS52016">
    <property type="entry name" value="TONB_DEPENDENT_REC_3"/>
    <property type="match status" value="1"/>
</dbReference>
<organism evidence="14 15">
    <name type="scientific">Alteriqipengyuania halimionae</name>
    <dbReference type="NCBI Taxonomy" id="1926630"/>
    <lineage>
        <taxon>Bacteria</taxon>
        <taxon>Pseudomonadati</taxon>
        <taxon>Pseudomonadota</taxon>
        <taxon>Alphaproteobacteria</taxon>
        <taxon>Sphingomonadales</taxon>
        <taxon>Erythrobacteraceae</taxon>
        <taxon>Alteriqipengyuania</taxon>
    </lineage>
</organism>
<sequence>MGNSPSPQKRVSIRREIMRTIRWVALSGVSLAMLATPLQAQEVPSSQNDDEVGLDEAEDNSAGEKIVITGSRIQRRDFTAESPITTIDDEFIQNGGPATLEQSLNALPQFQATQGSQTNAVAGGGGGRANANLRGLGAERTLILFDGRRLQPSDTSGAIDLNTLPSALVSSVEVITGGASAVYGSDAIAGVVNFKFNNRFRGLELQGDVGVSELGDAETYSASATYGGSFADDRARLFVSGSYLERGTASQFARPFFDNVDGTSSPTSGLIIQSGTNPFGFGRPANVAAFRNLFANTYGTDIPGVSSSYLVNSDGTIIGRNGGLNLRDTETTGYLVADGVVRQRALNDSTVQLPIERYTAFARGEFDFTDTITAYAQINYATYKVRQRSASGALQSVVEPIQIPSTNPFITPDLRTLLNARPVPTAPFSYYFTGTRIARLEVEEDYDVYQALVGLKGSIGSALNFDLYATHGKTTNDSTTFNQLSRSRFNAVVSAADGGASLCDGGYDPFGFAPTSQDCADYLTLDTVDRAVFEQTVVQGNVTGSLFDLPGGPLGFAVGAEYRRNEYQATIDLRKSPTPTGTPGVTSAPEVLGTSGALSSGGDVSVAEIYGELLVPLFDGFELDLAYRYSDYDTIGGVSTYKAGANWTPISDFTLRGGYSRAIRAPSLGNLYSPREGAIGIIGRAASGGGDPCDVTGAARNGQVEGVDPEQVRALCIAQGVPVSLVDGYTYSGSANAAFRIGNPDLQEETADSYTIGAVFQPDFMLGLLSNFSASLDYYNISVDDAIGYLTSPLALNQCYNFTGQNPDYDPQNINCQLIERDASGLLAEIEEPLFNLASYQTSGIDFQVDAAVDIGGVGRMFLNSAVTYVIDYKIQSTSSDPVLDYAGTVGNAQIDGFSSTHPAWKHVTTLGLAGDTGSLSLRWRYIGQQDNSAIVSNPDSEADGVPSVSYFDLVGRLNVDDRFELRAGVNNLFDRQPPEFGGNSVTPTSTYDVIGRRFFVGATARF</sequence>
<feature type="domain" description="TonB-dependent receptor plug" evidence="13">
    <location>
        <begin position="80"/>
        <end position="191"/>
    </location>
</feature>
<dbReference type="PANTHER" id="PTHR47234:SF2">
    <property type="entry name" value="TONB-DEPENDENT RECEPTOR"/>
    <property type="match status" value="1"/>
</dbReference>
<dbReference type="Pfam" id="PF07715">
    <property type="entry name" value="Plug"/>
    <property type="match status" value="1"/>
</dbReference>
<protein>
    <submittedName>
        <fullName evidence="14">TonB-dependent receptor</fullName>
    </submittedName>
</protein>
<dbReference type="Proteomes" id="UP000429229">
    <property type="component" value="Unassembled WGS sequence"/>
</dbReference>
<proteinExistence type="inferred from homology"/>
<evidence type="ECO:0000256" key="2">
    <source>
        <dbReference type="ARBA" id="ARBA00022448"/>
    </source>
</evidence>
<feature type="chain" id="PRO_5026116818" evidence="11">
    <location>
        <begin position="41"/>
        <end position="1007"/>
    </location>
</feature>
<dbReference type="InterPro" id="IPR037066">
    <property type="entry name" value="Plug_dom_sf"/>
</dbReference>
<evidence type="ECO:0000256" key="9">
    <source>
        <dbReference type="RuleBase" id="RU003357"/>
    </source>
</evidence>
<comment type="similarity">
    <text evidence="8 9">Belongs to the TonB-dependent receptor family.</text>
</comment>
<keyword evidence="4 8" id="KW-0812">Transmembrane</keyword>
<keyword evidence="6 8" id="KW-0472">Membrane</keyword>
<feature type="signal peptide" evidence="11">
    <location>
        <begin position="1"/>
        <end position="40"/>
    </location>
</feature>
<comment type="subcellular location">
    <subcellularLocation>
        <location evidence="1 8">Cell outer membrane</location>
        <topology evidence="1 8">Multi-pass membrane protein</topology>
    </subcellularLocation>
</comment>
<evidence type="ECO:0000256" key="3">
    <source>
        <dbReference type="ARBA" id="ARBA00022452"/>
    </source>
</evidence>
<dbReference type="InterPro" id="IPR039426">
    <property type="entry name" value="TonB-dep_rcpt-like"/>
</dbReference>
<keyword evidence="3 8" id="KW-1134">Transmembrane beta strand</keyword>
<dbReference type="GO" id="GO:0009279">
    <property type="term" value="C:cell outer membrane"/>
    <property type="evidence" value="ECO:0007669"/>
    <property type="project" value="UniProtKB-SubCell"/>
</dbReference>
<dbReference type="InterPro" id="IPR036942">
    <property type="entry name" value="Beta-barrel_TonB_sf"/>
</dbReference>